<feature type="signal peptide" evidence="1">
    <location>
        <begin position="1"/>
        <end position="27"/>
    </location>
</feature>
<dbReference type="RefSeq" id="WP_344881285.1">
    <property type="nucleotide sequence ID" value="NZ_BAABAL010000019.1"/>
</dbReference>
<evidence type="ECO:0000313" key="2">
    <source>
        <dbReference type="EMBL" id="GAA4025123.1"/>
    </source>
</evidence>
<sequence length="142" mass="14508">MIKKMSRTLLAGALGLALAGAAAPVAAANPPASIEVNKEAKLVKNGAAAMIEGTYDCAGGPVDLLVDVDQKGNAQGKGKSGKLECSKAERAAGKAKKWKVTVPVQSRGGLFLAASAYVSVRLCGTGTLNVFASLNLWVNLRL</sequence>
<keyword evidence="1" id="KW-0732">Signal</keyword>
<accession>A0ABP7TEB9</accession>
<dbReference type="EMBL" id="BAABAL010000019">
    <property type="protein sequence ID" value="GAA4025123.1"/>
    <property type="molecule type" value="Genomic_DNA"/>
</dbReference>
<proteinExistence type="predicted"/>
<protein>
    <submittedName>
        <fullName evidence="2">Uncharacterized protein</fullName>
    </submittedName>
</protein>
<keyword evidence="3" id="KW-1185">Reference proteome</keyword>
<evidence type="ECO:0000256" key="1">
    <source>
        <dbReference type="SAM" id="SignalP"/>
    </source>
</evidence>
<feature type="chain" id="PRO_5046024760" evidence="1">
    <location>
        <begin position="28"/>
        <end position="142"/>
    </location>
</feature>
<dbReference type="Proteomes" id="UP001501747">
    <property type="component" value="Unassembled WGS sequence"/>
</dbReference>
<reference evidence="3" key="1">
    <citation type="journal article" date="2019" name="Int. J. Syst. Evol. Microbiol.">
        <title>The Global Catalogue of Microorganisms (GCM) 10K type strain sequencing project: providing services to taxonomists for standard genome sequencing and annotation.</title>
        <authorList>
            <consortium name="The Broad Institute Genomics Platform"/>
            <consortium name="The Broad Institute Genome Sequencing Center for Infectious Disease"/>
            <person name="Wu L."/>
            <person name="Ma J."/>
        </authorList>
    </citation>
    <scope>NUCLEOTIDE SEQUENCE [LARGE SCALE GENOMIC DNA]</scope>
    <source>
        <strain evidence="3">JCM 17342</strain>
    </source>
</reference>
<comment type="caution">
    <text evidence="2">The sequence shown here is derived from an EMBL/GenBank/DDBJ whole genome shotgun (WGS) entry which is preliminary data.</text>
</comment>
<evidence type="ECO:0000313" key="3">
    <source>
        <dbReference type="Proteomes" id="UP001501747"/>
    </source>
</evidence>
<organism evidence="2 3">
    <name type="scientific">Allokutzneria multivorans</name>
    <dbReference type="NCBI Taxonomy" id="1142134"/>
    <lineage>
        <taxon>Bacteria</taxon>
        <taxon>Bacillati</taxon>
        <taxon>Actinomycetota</taxon>
        <taxon>Actinomycetes</taxon>
        <taxon>Pseudonocardiales</taxon>
        <taxon>Pseudonocardiaceae</taxon>
        <taxon>Allokutzneria</taxon>
    </lineage>
</organism>
<name>A0ABP7TEB9_9PSEU</name>
<gene>
    <name evidence="2" type="ORF">GCM10022247_57070</name>
</gene>